<evidence type="ECO:0000259" key="2">
    <source>
        <dbReference type="Pfam" id="PF01521"/>
    </source>
</evidence>
<dbReference type="InterPro" id="IPR035903">
    <property type="entry name" value="HesB-like_dom_sf"/>
</dbReference>
<dbReference type="AlphaFoldDB" id="A0A803GCG1"/>
<dbReference type="Proteomes" id="UP000294455">
    <property type="component" value="Chromosome"/>
</dbReference>
<comment type="similarity">
    <text evidence="1">Belongs to the HesB/IscA family.</text>
</comment>
<accession>A0A803GCG1</accession>
<dbReference type="GO" id="GO:0051537">
    <property type="term" value="F:2 iron, 2 sulfur cluster binding"/>
    <property type="evidence" value="ECO:0007669"/>
    <property type="project" value="UniProtKB-ARBA"/>
</dbReference>
<dbReference type="EMBL" id="LR217739">
    <property type="protein sequence ID" value="VFP87965.1"/>
    <property type="molecule type" value="Genomic_DNA"/>
</dbReference>
<dbReference type="Gene3D" id="2.60.300.12">
    <property type="entry name" value="HesB-like domain"/>
    <property type="match status" value="1"/>
</dbReference>
<dbReference type="PANTHER" id="PTHR10072">
    <property type="entry name" value="IRON-SULFUR CLUSTER ASSEMBLY PROTEIN"/>
    <property type="match status" value="1"/>
</dbReference>
<evidence type="ECO:0000313" key="4">
    <source>
        <dbReference type="Proteomes" id="UP000294455"/>
    </source>
</evidence>
<protein>
    <submittedName>
        <fullName evidence="3">Protein SufA</fullName>
    </submittedName>
</protein>
<organism evidence="3 4">
    <name type="scientific">Buchnera aphidicola</name>
    <name type="common">Cinara piceae</name>
    <dbReference type="NCBI Taxonomy" id="1660043"/>
    <lineage>
        <taxon>Bacteria</taxon>
        <taxon>Pseudomonadati</taxon>
        <taxon>Pseudomonadota</taxon>
        <taxon>Gammaproteobacteria</taxon>
        <taxon>Enterobacterales</taxon>
        <taxon>Erwiniaceae</taxon>
        <taxon>Buchnera</taxon>
    </lineage>
</organism>
<dbReference type="GO" id="GO:0005829">
    <property type="term" value="C:cytosol"/>
    <property type="evidence" value="ECO:0007669"/>
    <property type="project" value="TreeGrafter"/>
</dbReference>
<gene>
    <name evidence="3" type="primary">sufA</name>
    <name evidence="3" type="ORF">BUCIPICE3303_082</name>
</gene>
<proteinExistence type="inferred from homology"/>
<dbReference type="InterPro" id="IPR050322">
    <property type="entry name" value="Fe-S_cluster_asmbl/transfer"/>
</dbReference>
<dbReference type="PANTHER" id="PTHR10072:SF41">
    <property type="entry name" value="IRON-SULFUR CLUSTER ASSEMBLY 1 HOMOLOG, MITOCHONDRIAL"/>
    <property type="match status" value="1"/>
</dbReference>
<evidence type="ECO:0000313" key="3">
    <source>
        <dbReference type="EMBL" id="VFP87965.1"/>
    </source>
</evidence>
<dbReference type="NCBIfam" id="TIGR00049">
    <property type="entry name" value="iron-sulfur cluster assembly accessory protein"/>
    <property type="match status" value="1"/>
</dbReference>
<dbReference type="SUPFAM" id="SSF89360">
    <property type="entry name" value="HesB-like domain"/>
    <property type="match status" value="1"/>
</dbReference>
<name>A0A803GCG1_9GAMM</name>
<evidence type="ECO:0000256" key="1">
    <source>
        <dbReference type="ARBA" id="ARBA00006718"/>
    </source>
</evidence>
<dbReference type="InterPro" id="IPR016092">
    <property type="entry name" value="ATAP"/>
</dbReference>
<dbReference type="Pfam" id="PF01521">
    <property type="entry name" value="Fe-S_biosyn"/>
    <property type="match status" value="1"/>
</dbReference>
<dbReference type="InterPro" id="IPR000361">
    <property type="entry name" value="ATAP_core_dom"/>
</dbReference>
<feature type="domain" description="Core" evidence="2">
    <location>
        <begin position="13"/>
        <end position="113"/>
    </location>
</feature>
<dbReference type="GO" id="GO:0016226">
    <property type="term" value="P:iron-sulfur cluster assembly"/>
    <property type="evidence" value="ECO:0007669"/>
    <property type="project" value="InterPro"/>
</dbReference>
<reference evidence="3 4" key="1">
    <citation type="submission" date="2019-02" db="EMBL/GenBank/DDBJ databases">
        <authorList>
            <person name="Manzano-Marin A."/>
            <person name="Manzano-Marin A."/>
        </authorList>
    </citation>
    <scope>NUCLEOTIDE SEQUENCE [LARGE SCALE GENOMIC DNA]</scope>
    <source>
        <strain evidence="3 4">BuCipiceae</strain>
    </source>
</reference>
<sequence>MKKIMKIKKKIPIKITKEAIKQILFLLNQEKKSKGIKITIKKSGCAGFKYILKLAYNIHDSDDIFIIKNITFIISKKIISKLDKTIIDFSKKGLNYSFTFKNQNHTSICGCGESFNI</sequence>